<dbReference type="PANTHER" id="PTHR32089:SF112">
    <property type="entry name" value="LYSOZYME-LIKE PROTEIN-RELATED"/>
    <property type="match status" value="1"/>
</dbReference>
<dbReference type="PROSITE" id="PS50111">
    <property type="entry name" value="CHEMOTAXIS_TRANSDUC_2"/>
    <property type="match status" value="1"/>
</dbReference>
<keyword evidence="9" id="KW-1185">Reference proteome</keyword>
<feature type="domain" description="HAMP" evidence="7">
    <location>
        <begin position="211"/>
        <end position="262"/>
    </location>
</feature>
<dbReference type="Pfam" id="PF12729">
    <property type="entry name" value="4HB_MCP_1"/>
    <property type="match status" value="1"/>
</dbReference>
<evidence type="ECO:0000259" key="7">
    <source>
        <dbReference type="PROSITE" id="PS50885"/>
    </source>
</evidence>
<dbReference type="Pfam" id="PF00015">
    <property type="entry name" value="MCPsignal"/>
    <property type="match status" value="1"/>
</dbReference>
<dbReference type="GO" id="GO:0006935">
    <property type="term" value="P:chemotaxis"/>
    <property type="evidence" value="ECO:0007669"/>
    <property type="project" value="InterPro"/>
</dbReference>
<dbReference type="PRINTS" id="PR00260">
    <property type="entry name" value="CHEMTRNSDUCR"/>
</dbReference>
<sequence>MLRLLTIRFRLALLAGLAVVFVVISGLAGLYGKQLLSDRLDQAAVNLAAIRNQGAADMMHDAIRGDVLAMYRAVMTGGKPDEIAAIRKDFAEHAKELDSRVAANDALPLSPQERAALAELKPALQQYRREAEHTLQLFVEGKHDDAVFAAFNTSFGKLEQGMEVFSDLLEQQAAAAREATAQTVARTQLLLQLMLWGGSALILLLGWLLASSIARPLDAMREFMRTLGTDLGRRISEDGRDEITVIARSINTMLRDLGLLVDAVRGSVAELEHTAQGLAGDTQALRARAGNSSQLVGQTAAQAEQIAEAADEVGVHVQQSDQAIREAATLAGQSATRMEQVVERNTRLSETTGEAAEQIQTLADNAREIDSLTQVIREIAEQTNLLALNAAIEAARAGETGRGFAVVADEVRKLAERTAASTSSITRMTEGIRTATESAVQSISRVREQVADSAGELCAARDAQQDILGRARELQQQSQEIAEASSEQGGSVQQVAAAMNQVSATIATNLGAFERLEQMAGRLQTLSATLAQRIGSYRT</sequence>
<dbReference type="InterPro" id="IPR024478">
    <property type="entry name" value="HlyB_4HB_MCP"/>
</dbReference>
<evidence type="ECO:0000313" key="8">
    <source>
        <dbReference type="EMBL" id="MBE9611015.1"/>
    </source>
</evidence>
<dbReference type="GO" id="GO:0004888">
    <property type="term" value="F:transmembrane signaling receptor activity"/>
    <property type="evidence" value="ECO:0007669"/>
    <property type="project" value="InterPro"/>
</dbReference>
<organism evidence="8 9">
    <name type="scientific">Chitinilyticum piscinae</name>
    <dbReference type="NCBI Taxonomy" id="2866724"/>
    <lineage>
        <taxon>Bacteria</taxon>
        <taxon>Pseudomonadati</taxon>
        <taxon>Pseudomonadota</taxon>
        <taxon>Betaproteobacteria</taxon>
        <taxon>Neisseriales</taxon>
        <taxon>Chitinibacteraceae</taxon>
        <taxon>Chitinilyticum</taxon>
    </lineage>
</organism>
<keyword evidence="5" id="KW-0812">Transmembrane</keyword>
<dbReference type="PANTHER" id="PTHR32089">
    <property type="entry name" value="METHYL-ACCEPTING CHEMOTAXIS PROTEIN MCPB"/>
    <property type="match status" value="1"/>
</dbReference>
<comment type="caution">
    <text evidence="8">The sequence shown here is derived from an EMBL/GenBank/DDBJ whole genome shotgun (WGS) entry which is preliminary data.</text>
</comment>
<dbReference type="SMART" id="SM00304">
    <property type="entry name" value="HAMP"/>
    <property type="match status" value="1"/>
</dbReference>
<dbReference type="SUPFAM" id="SSF58104">
    <property type="entry name" value="Methyl-accepting chemotaxis protein (MCP) signaling domain"/>
    <property type="match status" value="1"/>
</dbReference>
<comment type="similarity">
    <text evidence="3">Belongs to the methyl-accepting chemotaxis (MCP) protein family.</text>
</comment>
<evidence type="ECO:0000256" key="5">
    <source>
        <dbReference type="SAM" id="Phobius"/>
    </source>
</evidence>
<dbReference type="InterPro" id="IPR003660">
    <property type="entry name" value="HAMP_dom"/>
</dbReference>
<proteinExistence type="inferred from homology"/>
<keyword evidence="2 4" id="KW-0807">Transducer</keyword>
<evidence type="ECO:0000256" key="4">
    <source>
        <dbReference type="PROSITE-ProRule" id="PRU00284"/>
    </source>
</evidence>
<dbReference type="EMBL" id="JADFUA010000018">
    <property type="protein sequence ID" value="MBE9611015.1"/>
    <property type="molecule type" value="Genomic_DNA"/>
</dbReference>
<accession>A0A8J7G2W3</accession>
<evidence type="ECO:0000256" key="1">
    <source>
        <dbReference type="ARBA" id="ARBA00004370"/>
    </source>
</evidence>
<comment type="subcellular location">
    <subcellularLocation>
        <location evidence="1">Membrane</location>
    </subcellularLocation>
</comment>
<dbReference type="Pfam" id="PF00672">
    <property type="entry name" value="HAMP"/>
    <property type="match status" value="1"/>
</dbReference>
<name>A0A8J7G2W3_9NEIS</name>
<dbReference type="AlphaFoldDB" id="A0A8J7G2W3"/>
<dbReference type="GO" id="GO:0016020">
    <property type="term" value="C:membrane"/>
    <property type="evidence" value="ECO:0007669"/>
    <property type="project" value="UniProtKB-SubCell"/>
</dbReference>
<evidence type="ECO:0000259" key="6">
    <source>
        <dbReference type="PROSITE" id="PS50111"/>
    </source>
</evidence>
<dbReference type="CDD" id="cd06225">
    <property type="entry name" value="HAMP"/>
    <property type="match status" value="1"/>
</dbReference>
<gene>
    <name evidence="8" type="ORF">INR99_16975</name>
</gene>
<evidence type="ECO:0000256" key="2">
    <source>
        <dbReference type="ARBA" id="ARBA00023224"/>
    </source>
</evidence>
<dbReference type="Proteomes" id="UP000604481">
    <property type="component" value="Unassembled WGS sequence"/>
</dbReference>
<dbReference type="FunFam" id="1.10.287.950:FF:000001">
    <property type="entry name" value="Methyl-accepting chemotaxis sensory transducer"/>
    <property type="match status" value="1"/>
</dbReference>
<dbReference type="InterPro" id="IPR004090">
    <property type="entry name" value="Chemotax_Me-accpt_rcpt"/>
</dbReference>
<feature type="transmembrane region" description="Helical" evidence="5">
    <location>
        <begin position="193"/>
        <end position="214"/>
    </location>
</feature>
<protein>
    <submittedName>
        <fullName evidence="8">Methyl-accepting chemotaxis protein</fullName>
    </submittedName>
</protein>
<dbReference type="InterPro" id="IPR004089">
    <property type="entry name" value="MCPsignal_dom"/>
</dbReference>
<dbReference type="SMART" id="SM00283">
    <property type="entry name" value="MA"/>
    <property type="match status" value="1"/>
</dbReference>
<reference evidence="8 9" key="1">
    <citation type="submission" date="2020-10" db="EMBL/GenBank/DDBJ databases">
        <title>The genome sequence of Chitinilyticum litopenaei 4Y14.</title>
        <authorList>
            <person name="Liu Y."/>
        </authorList>
    </citation>
    <scope>NUCLEOTIDE SEQUENCE [LARGE SCALE GENOMIC DNA]</scope>
    <source>
        <strain evidence="8 9">4Y14</strain>
    </source>
</reference>
<dbReference type="RefSeq" id="WP_194117533.1">
    <property type="nucleotide sequence ID" value="NZ_JADFUA010000018.1"/>
</dbReference>
<evidence type="ECO:0000313" key="9">
    <source>
        <dbReference type="Proteomes" id="UP000604481"/>
    </source>
</evidence>
<feature type="domain" description="Methyl-accepting transducer" evidence="6">
    <location>
        <begin position="267"/>
        <end position="503"/>
    </location>
</feature>
<dbReference type="Gene3D" id="1.10.287.950">
    <property type="entry name" value="Methyl-accepting chemotaxis protein"/>
    <property type="match status" value="1"/>
</dbReference>
<dbReference type="GO" id="GO:0007165">
    <property type="term" value="P:signal transduction"/>
    <property type="evidence" value="ECO:0007669"/>
    <property type="project" value="UniProtKB-KW"/>
</dbReference>
<dbReference type="CDD" id="cd11386">
    <property type="entry name" value="MCP_signal"/>
    <property type="match status" value="1"/>
</dbReference>
<evidence type="ECO:0000256" key="3">
    <source>
        <dbReference type="ARBA" id="ARBA00029447"/>
    </source>
</evidence>
<keyword evidence="5" id="KW-1133">Transmembrane helix</keyword>
<keyword evidence="5" id="KW-0472">Membrane</keyword>
<dbReference type="PROSITE" id="PS50885">
    <property type="entry name" value="HAMP"/>
    <property type="match status" value="1"/>
</dbReference>